<gene>
    <name evidence="2" type="ORF">g.175725</name>
</gene>
<sequence>MRAAARTRRICKIIIVENGFSRVSISRMSGDVISVFSARMRNFVHIIIYDLAIYYCVYNAYITIYNVHRRLLWRRCKRFSSRRFHYAIRIYKLETESKTFFFGKYLDRIHGPRNLYAIY</sequence>
<feature type="transmembrane region" description="Helical" evidence="1">
    <location>
        <begin position="46"/>
        <end position="68"/>
    </location>
</feature>
<keyword evidence="1" id="KW-0472">Membrane</keyword>
<evidence type="ECO:0000256" key="1">
    <source>
        <dbReference type="SAM" id="Phobius"/>
    </source>
</evidence>
<accession>A0A2S2NT78</accession>
<organism evidence="2">
    <name type="scientific">Schizaphis graminum</name>
    <name type="common">Green bug aphid</name>
    <dbReference type="NCBI Taxonomy" id="13262"/>
    <lineage>
        <taxon>Eukaryota</taxon>
        <taxon>Metazoa</taxon>
        <taxon>Ecdysozoa</taxon>
        <taxon>Arthropoda</taxon>
        <taxon>Hexapoda</taxon>
        <taxon>Insecta</taxon>
        <taxon>Pterygota</taxon>
        <taxon>Neoptera</taxon>
        <taxon>Paraneoptera</taxon>
        <taxon>Hemiptera</taxon>
        <taxon>Sternorrhyncha</taxon>
        <taxon>Aphidomorpha</taxon>
        <taxon>Aphidoidea</taxon>
        <taxon>Aphididae</taxon>
        <taxon>Aphidini</taxon>
        <taxon>Schizaphis</taxon>
    </lineage>
</organism>
<evidence type="ECO:0000313" key="2">
    <source>
        <dbReference type="EMBL" id="MBY20354.1"/>
    </source>
</evidence>
<protein>
    <submittedName>
        <fullName evidence="2">Uncharacterized protein</fullName>
    </submittedName>
</protein>
<reference evidence="2" key="1">
    <citation type="submission" date="2018-04" db="EMBL/GenBank/DDBJ databases">
        <title>Transcriptome of Schizaphis graminum biotype I.</title>
        <authorList>
            <person name="Scully E.D."/>
            <person name="Geib S.M."/>
            <person name="Palmer N.A."/>
            <person name="Koch K."/>
            <person name="Bradshaw J."/>
            <person name="Heng-Moss T."/>
            <person name="Sarath G."/>
        </authorList>
    </citation>
    <scope>NUCLEOTIDE SEQUENCE</scope>
</reference>
<dbReference type="AlphaFoldDB" id="A0A2S2NT78"/>
<dbReference type="EMBL" id="GGMR01007735">
    <property type="protein sequence ID" value="MBY20354.1"/>
    <property type="molecule type" value="Transcribed_RNA"/>
</dbReference>
<proteinExistence type="predicted"/>
<keyword evidence="1" id="KW-1133">Transmembrane helix</keyword>
<name>A0A2S2NT78_SCHGA</name>
<keyword evidence="1" id="KW-0812">Transmembrane</keyword>